<evidence type="ECO:0000256" key="7">
    <source>
        <dbReference type="ARBA" id="ARBA00033354"/>
    </source>
</evidence>
<keyword evidence="11" id="KW-0808">Transferase</keyword>
<dbReference type="GO" id="GO:0009236">
    <property type="term" value="P:cobalamin biosynthetic process"/>
    <property type="evidence" value="ECO:0007669"/>
    <property type="project" value="InterPro"/>
</dbReference>
<dbReference type="PIRSF" id="PIRSF015617">
    <property type="entry name" value="Adensltrnsf_CobA"/>
    <property type="match status" value="1"/>
</dbReference>
<dbReference type="Gene3D" id="3.40.50.300">
    <property type="entry name" value="P-loop containing nucleotide triphosphate hydrolases"/>
    <property type="match status" value="1"/>
</dbReference>
<evidence type="ECO:0000256" key="9">
    <source>
        <dbReference type="ARBA" id="ARBA00048692"/>
    </source>
</evidence>
<evidence type="ECO:0000256" key="2">
    <source>
        <dbReference type="ARBA" id="ARBA00007487"/>
    </source>
</evidence>
<gene>
    <name evidence="10" type="ORF">FH5T_14890</name>
    <name evidence="11" type="ORF">SAMN05444285_1703</name>
</gene>
<dbReference type="CDD" id="cd00561">
    <property type="entry name" value="CobA_ACA"/>
    <property type="match status" value="1"/>
</dbReference>
<dbReference type="SUPFAM" id="SSF52540">
    <property type="entry name" value="P-loop containing nucleoside triphosphate hydrolases"/>
    <property type="match status" value="1"/>
</dbReference>
<evidence type="ECO:0000256" key="5">
    <source>
        <dbReference type="ARBA" id="ARBA00031529"/>
    </source>
</evidence>
<evidence type="ECO:0000313" key="12">
    <source>
        <dbReference type="Proteomes" id="UP000023772"/>
    </source>
</evidence>
<comment type="catalytic activity">
    <reaction evidence="8">
        <text>2 cob(II)yrinate a,c diamide + reduced [electron-transfer flavoprotein] + 2 ATP = 2 adenosylcob(III)yrinate a,c-diamide + 2 triphosphate + oxidized [electron-transfer flavoprotein] + 3 H(+)</text>
        <dbReference type="Rhea" id="RHEA:11528"/>
        <dbReference type="Rhea" id="RHEA-COMP:10685"/>
        <dbReference type="Rhea" id="RHEA-COMP:10686"/>
        <dbReference type="ChEBI" id="CHEBI:15378"/>
        <dbReference type="ChEBI" id="CHEBI:18036"/>
        <dbReference type="ChEBI" id="CHEBI:30616"/>
        <dbReference type="ChEBI" id="CHEBI:57692"/>
        <dbReference type="ChEBI" id="CHEBI:58307"/>
        <dbReference type="ChEBI" id="CHEBI:58503"/>
        <dbReference type="ChEBI" id="CHEBI:58537"/>
        <dbReference type="EC" id="2.5.1.17"/>
    </reaction>
</comment>
<organism evidence="11 13">
    <name type="scientific">Draconibacterium orientale</name>
    <dbReference type="NCBI Taxonomy" id="1168034"/>
    <lineage>
        <taxon>Bacteria</taxon>
        <taxon>Pseudomonadati</taxon>
        <taxon>Bacteroidota</taxon>
        <taxon>Bacteroidia</taxon>
        <taxon>Marinilabiliales</taxon>
        <taxon>Prolixibacteraceae</taxon>
        <taxon>Draconibacterium</taxon>
    </lineage>
</organism>
<dbReference type="NCBIfam" id="TIGR00708">
    <property type="entry name" value="cobA"/>
    <property type="match status" value="1"/>
</dbReference>
<evidence type="ECO:0000313" key="13">
    <source>
        <dbReference type="Proteomes" id="UP000181981"/>
    </source>
</evidence>
<dbReference type="STRING" id="1168034.FH5T_14890"/>
<dbReference type="EC" id="2.5.1.17" evidence="3"/>
<evidence type="ECO:0000256" key="4">
    <source>
        <dbReference type="ARBA" id="ARBA00024929"/>
    </source>
</evidence>
<dbReference type="GO" id="GO:0008817">
    <property type="term" value="F:corrinoid adenosyltransferase activity"/>
    <property type="evidence" value="ECO:0007669"/>
    <property type="project" value="UniProtKB-EC"/>
</dbReference>
<dbReference type="HOGENOM" id="CLU_088595_2_0_10"/>
<dbReference type="Pfam" id="PF02572">
    <property type="entry name" value="CobA_CobO_BtuR"/>
    <property type="match status" value="1"/>
</dbReference>
<reference evidence="10 12" key="1">
    <citation type="submission" date="2014-03" db="EMBL/GenBank/DDBJ databases">
        <title>Complete genome sequence of a deeply braunched marine Bacteroidia bacterium Draconibacterium orientale type strain FH5T.</title>
        <authorList>
            <person name="Li X."/>
            <person name="Wang X."/>
            <person name="Xie Z."/>
            <person name="Du Z."/>
            <person name="Chen G."/>
        </authorList>
    </citation>
    <scope>NUCLEOTIDE SEQUENCE [LARGE SCALE GENOMIC DNA]</scope>
    <source>
        <strain evidence="10 12">FH5</strain>
    </source>
</reference>
<dbReference type="eggNOG" id="COG2109">
    <property type="taxonomic scope" value="Bacteria"/>
</dbReference>
<comment type="pathway">
    <text evidence="1">Cofactor biosynthesis; adenosylcobalamin biosynthesis; adenosylcobalamin from cob(II)yrinate a,c-diamide: step 2/7.</text>
</comment>
<dbReference type="EMBL" id="CP007451">
    <property type="protein sequence ID" value="AHW60484.1"/>
    <property type="molecule type" value="Genomic_DNA"/>
</dbReference>
<dbReference type="InterPro" id="IPR003724">
    <property type="entry name" value="CblAdoTrfase_CobA"/>
</dbReference>
<evidence type="ECO:0000256" key="1">
    <source>
        <dbReference type="ARBA" id="ARBA00005121"/>
    </source>
</evidence>
<evidence type="ECO:0000313" key="10">
    <source>
        <dbReference type="EMBL" id="AHW60484.1"/>
    </source>
</evidence>
<comment type="catalytic activity">
    <reaction evidence="9">
        <text>2 cob(II)alamin + reduced [electron-transfer flavoprotein] + 2 ATP = 2 adenosylcob(III)alamin + 2 triphosphate + oxidized [electron-transfer flavoprotein] + 3 H(+)</text>
        <dbReference type="Rhea" id="RHEA:28671"/>
        <dbReference type="Rhea" id="RHEA-COMP:10685"/>
        <dbReference type="Rhea" id="RHEA-COMP:10686"/>
        <dbReference type="ChEBI" id="CHEBI:15378"/>
        <dbReference type="ChEBI" id="CHEBI:16304"/>
        <dbReference type="ChEBI" id="CHEBI:18036"/>
        <dbReference type="ChEBI" id="CHEBI:18408"/>
        <dbReference type="ChEBI" id="CHEBI:30616"/>
        <dbReference type="ChEBI" id="CHEBI:57692"/>
        <dbReference type="ChEBI" id="CHEBI:58307"/>
        <dbReference type="EC" id="2.5.1.17"/>
    </reaction>
</comment>
<sequence length="171" mass="19177">MKGYVHIYTGNGKGKTTAAFGLALRASGAEKKVFIAQFVKGKPYSEIKAIENYLPEVDLKQYGRGCFIVKEPTDADIEATQHGLNEIAVLVKSERYDLIILDEIFIALHYKLISIEAVIELITNKPANLELVLTGRYAPDEIIELADLVTEMKEVKHYYQKGVQARKGIEF</sequence>
<dbReference type="NCBIfam" id="NF004637">
    <property type="entry name" value="PRK05986.1"/>
    <property type="match status" value="1"/>
</dbReference>
<evidence type="ECO:0000256" key="8">
    <source>
        <dbReference type="ARBA" id="ARBA00048555"/>
    </source>
</evidence>
<dbReference type="EMBL" id="FOHT01000070">
    <property type="protein sequence ID" value="SEU16627.1"/>
    <property type="molecule type" value="Genomic_DNA"/>
</dbReference>
<comment type="similarity">
    <text evidence="2">Belongs to the Cob(I)alamin adenosyltransferase family.</text>
</comment>
<dbReference type="KEGG" id="dori:FH5T_14890"/>
<evidence type="ECO:0000256" key="3">
    <source>
        <dbReference type="ARBA" id="ARBA00012454"/>
    </source>
</evidence>
<protein>
    <recommendedName>
        <fullName evidence="3">corrinoid adenosyltransferase</fullName>
        <ecNumber evidence="3">2.5.1.17</ecNumber>
    </recommendedName>
    <alternativeName>
        <fullName evidence="5">Cob(II)alamin adenosyltransferase</fullName>
    </alternativeName>
    <alternativeName>
        <fullName evidence="7">Cob(II)yrinic acid a,c-diamide adenosyltransferase</fullName>
    </alternativeName>
    <alternativeName>
        <fullName evidence="6">Cobinamide/cobalamin adenosyltransferase</fullName>
    </alternativeName>
</protein>
<dbReference type="OrthoDB" id="9810309at2"/>
<dbReference type="InterPro" id="IPR027417">
    <property type="entry name" value="P-loop_NTPase"/>
</dbReference>
<dbReference type="PANTHER" id="PTHR46638">
    <property type="entry name" value="CORRINOID ADENOSYLTRANSFERASE"/>
    <property type="match status" value="1"/>
</dbReference>
<keyword evidence="12" id="KW-1185">Reference proteome</keyword>
<dbReference type="GO" id="GO:0005524">
    <property type="term" value="F:ATP binding"/>
    <property type="evidence" value="ECO:0007669"/>
    <property type="project" value="InterPro"/>
</dbReference>
<dbReference type="AlphaFoldDB" id="X5DHB0"/>
<dbReference type="Proteomes" id="UP000181981">
    <property type="component" value="Unassembled WGS sequence"/>
</dbReference>
<evidence type="ECO:0000256" key="6">
    <source>
        <dbReference type="ARBA" id="ARBA00033334"/>
    </source>
</evidence>
<dbReference type="PANTHER" id="PTHR46638:SF1">
    <property type="entry name" value="CORRINOID ADENOSYLTRANSFERASE"/>
    <property type="match status" value="1"/>
</dbReference>
<comment type="function">
    <text evidence="4">Required for both de novo synthesis of the corrin ring for the assimilation of exogenous corrinoids. Participates in the adenosylation of a variety of incomplete and complete corrinoids.</text>
</comment>
<dbReference type="Proteomes" id="UP000023772">
    <property type="component" value="Chromosome"/>
</dbReference>
<name>X5DHB0_9BACT</name>
<reference evidence="11 13" key="2">
    <citation type="submission" date="2016-10" db="EMBL/GenBank/DDBJ databases">
        <authorList>
            <person name="de Groot N.N."/>
        </authorList>
    </citation>
    <scope>NUCLEOTIDE SEQUENCE [LARGE SCALE GENOMIC DNA]</scope>
    <source>
        <strain evidence="11 13">DSM 25947</strain>
    </source>
</reference>
<accession>X5DHB0</accession>
<proteinExistence type="inferred from homology"/>
<evidence type="ECO:0000313" key="11">
    <source>
        <dbReference type="EMBL" id="SEU16627.1"/>
    </source>
</evidence>